<dbReference type="EMBL" id="UGOD01000001">
    <property type="protein sequence ID" value="STX50140.1"/>
    <property type="molecule type" value="Genomic_DNA"/>
</dbReference>
<protein>
    <submittedName>
        <fullName evidence="1">Putative FlgJ-like protein</fullName>
    </submittedName>
</protein>
<accession>A0A378JIU1</accession>
<evidence type="ECO:0000313" key="2">
    <source>
        <dbReference type="Proteomes" id="UP000254794"/>
    </source>
</evidence>
<evidence type="ECO:0000313" key="1">
    <source>
        <dbReference type="EMBL" id="STX50140.1"/>
    </source>
</evidence>
<reference evidence="1 2" key="1">
    <citation type="submission" date="2018-06" db="EMBL/GenBank/DDBJ databases">
        <authorList>
            <consortium name="Pathogen Informatics"/>
            <person name="Doyle S."/>
        </authorList>
    </citation>
    <scope>NUCLEOTIDE SEQUENCE [LARGE SCALE GENOMIC DNA]</scope>
    <source>
        <strain evidence="1 2">NCTC13316</strain>
    </source>
</reference>
<dbReference type="OrthoDB" id="5636918at2"/>
<sequence length="210" mass="24730">MREKLKLVNAVDTNETEVMLHPDILNILFEHRRQIRNVFLQINGFYDISHFSLSIVDPSNEMIILSATPNIEYNLIQQDLWKFDSCFSPLQLNNNQLFWWNEISQDDSIKSKIEKIKLQNNHFNLGMTLCRQVGDFYFLYSYATKSLEKDLHNYYSANIFNLINIGDYFYNSISFIYTGYNKTHKLPELGALNNKAISRQKLLKLVINNT</sequence>
<dbReference type="RefSeq" id="WP_115329687.1">
    <property type="nucleotide sequence ID" value="NZ_CAAAHP010000015.1"/>
</dbReference>
<dbReference type="Proteomes" id="UP000254794">
    <property type="component" value="Unassembled WGS sequence"/>
</dbReference>
<proteinExistence type="predicted"/>
<gene>
    <name evidence="1" type="ORF">NCTC13316_00206</name>
</gene>
<dbReference type="AlphaFoldDB" id="A0A378JIU1"/>
<organism evidence="1 2">
    <name type="scientific">Legionella busanensis</name>
    <dbReference type="NCBI Taxonomy" id="190655"/>
    <lineage>
        <taxon>Bacteria</taxon>
        <taxon>Pseudomonadati</taxon>
        <taxon>Pseudomonadota</taxon>
        <taxon>Gammaproteobacteria</taxon>
        <taxon>Legionellales</taxon>
        <taxon>Legionellaceae</taxon>
        <taxon>Legionella</taxon>
    </lineage>
</organism>
<keyword evidence="2" id="KW-1185">Reference proteome</keyword>
<name>A0A378JIU1_9GAMM</name>